<evidence type="ECO:0000313" key="2">
    <source>
        <dbReference type="Proteomes" id="UP001454036"/>
    </source>
</evidence>
<reference evidence="1 2" key="1">
    <citation type="submission" date="2024-01" db="EMBL/GenBank/DDBJ databases">
        <title>The complete chloroplast genome sequence of Lithospermum erythrorhizon: insights into the phylogenetic relationship among Boraginaceae species and the maternal lineages of purple gromwells.</title>
        <authorList>
            <person name="Okada T."/>
            <person name="Watanabe K."/>
        </authorList>
    </citation>
    <scope>NUCLEOTIDE SEQUENCE [LARGE SCALE GENOMIC DNA]</scope>
</reference>
<dbReference type="AlphaFoldDB" id="A0AAV3QC47"/>
<accession>A0AAV3QC47</accession>
<dbReference type="EMBL" id="BAABME010004228">
    <property type="protein sequence ID" value="GAA0161620.1"/>
    <property type="molecule type" value="Genomic_DNA"/>
</dbReference>
<dbReference type="Proteomes" id="UP001454036">
    <property type="component" value="Unassembled WGS sequence"/>
</dbReference>
<proteinExistence type="predicted"/>
<gene>
    <name evidence="1" type="ORF">LIER_17895</name>
</gene>
<evidence type="ECO:0000313" key="1">
    <source>
        <dbReference type="EMBL" id="GAA0161620.1"/>
    </source>
</evidence>
<sequence>MDGLRENAPIWGVVVRPTIIDVVNDPVMAEIVTSSVRDSDMEDVEGMDCVVDSCVETTDLPERSAPTIGKEAIKKEVDVPEKEVPPVVQPTVFDELLPEHGPRGEDVAQKSDDEDVAAMMKRRMKAKGKLRMNENRIIVGNKRVPKNVDAVFTANVALNSEEEKAKWSPKFMQGTYVANIPLQYEDASGTSRGGNEEIARFLRDEIRHLDGVIQTSLVRKSVLEAQLKSLIGEAHLGVDGSRAEAPHN</sequence>
<name>A0AAV3QC47_LITER</name>
<keyword evidence="2" id="KW-1185">Reference proteome</keyword>
<comment type="caution">
    <text evidence="1">The sequence shown here is derived from an EMBL/GenBank/DDBJ whole genome shotgun (WGS) entry which is preliminary data.</text>
</comment>
<organism evidence="1 2">
    <name type="scientific">Lithospermum erythrorhizon</name>
    <name type="common">Purple gromwell</name>
    <name type="synonym">Lithospermum officinale var. erythrorhizon</name>
    <dbReference type="NCBI Taxonomy" id="34254"/>
    <lineage>
        <taxon>Eukaryota</taxon>
        <taxon>Viridiplantae</taxon>
        <taxon>Streptophyta</taxon>
        <taxon>Embryophyta</taxon>
        <taxon>Tracheophyta</taxon>
        <taxon>Spermatophyta</taxon>
        <taxon>Magnoliopsida</taxon>
        <taxon>eudicotyledons</taxon>
        <taxon>Gunneridae</taxon>
        <taxon>Pentapetalae</taxon>
        <taxon>asterids</taxon>
        <taxon>lamiids</taxon>
        <taxon>Boraginales</taxon>
        <taxon>Boraginaceae</taxon>
        <taxon>Boraginoideae</taxon>
        <taxon>Lithospermeae</taxon>
        <taxon>Lithospermum</taxon>
    </lineage>
</organism>
<protein>
    <submittedName>
        <fullName evidence="1">Uncharacterized protein</fullName>
    </submittedName>
</protein>